<dbReference type="InterPro" id="IPR027492">
    <property type="entry name" value="RNA_MTrfase_RlmN"/>
</dbReference>
<dbReference type="SFLD" id="SFLDG01062">
    <property type="entry name" value="methyltransferase_(Class_A)"/>
    <property type="match status" value="1"/>
</dbReference>
<evidence type="ECO:0000256" key="5">
    <source>
        <dbReference type="ARBA" id="ARBA00022552"/>
    </source>
</evidence>
<dbReference type="NCBIfam" id="TIGR00048">
    <property type="entry name" value="rRNA_mod_RlmN"/>
    <property type="match status" value="1"/>
</dbReference>
<evidence type="ECO:0000256" key="3">
    <source>
        <dbReference type="ARBA" id="ARBA00022485"/>
    </source>
</evidence>
<dbReference type="PANTHER" id="PTHR30544">
    <property type="entry name" value="23S RRNA METHYLTRANSFERASE"/>
    <property type="match status" value="1"/>
</dbReference>
<dbReference type="PROSITE" id="PS51918">
    <property type="entry name" value="RADICAL_SAM"/>
    <property type="match status" value="1"/>
</dbReference>
<evidence type="ECO:0000256" key="6">
    <source>
        <dbReference type="ARBA" id="ARBA00022603"/>
    </source>
</evidence>
<dbReference type="GO" id="GO:0070475">
    <property type="term" value="P:rRNA base methylation"/>
    <property type="evidence" value="ECO:0007669"/>
    <property type="project" value="InterPro"/>
</dbReference>
<keyword evidence="7" id="KW-0808">Transferase</keyword>
<evidence type="ECO:0000313" key="14">
    <source>
        <dbReference type="Proteomes" id="UP001489004"/>
    </source>
</evidence>
<dbReference type="CDD" id="cd01335">
    <property type="entry name" value="Radical_SAM"/>
    <property type="match status" value="1"/>
</dbReference>
<evidence type="ECO:0000259" key="12">
    <source>
        <dbReference type="PROSITE" id="PS51918"/>
    </source>
</evidence>
<dbReference type="InterPro" id="IPR004383">
    <property type="entry name" value="rRNA_lsu_MTrfase_RlmN/Cfr"/>
</dbReference>
<reference evidence="13 14" key="1">
    <citation type="journal article" date="2024" name="Nat. Commun.">
        <title>Phylogenomics reveals the evolutionary origins of lichenization in chlorophyte algae.</title>
        <authorList>
            <person name="Puginier C."/>
            <person name="Libourel C."/>
            <person name="Otte J."/>
            <person name="Skaloud P."/>
            <person name="Haon M."/>
            <person name="Grisel S."/>
            <person name="Petersen M."/>
            <person name="Berrin J.G."/>
            <person name="Delaux P.M."/>
            <person name="Dal Grande F."/>
            <person name="Keller J."/>
        </authorList>
    </citation>
    <scope>NUCLEOTIDE SEQUENCE [LARGE SCALE GENOMIC DNA]</scope>
    <source>
        <strain evidence="13 14">SAG 2043</strain>
    </source>
</reference>
<keyword evidence="6" id="KW-0489">Methyltransferase</keyword>
<name>A0AAW1P6D6_9CHLO</name>
<evidence type="ECO:0000256" key="7">
    <source>
        <dbReference type="ARBA" id="ARBA00022679"/>
    </source>
</evidence>
<dbReference type="FunFam" id="3.20.20.70:FF:000164">
    <property type="entry name" value="23S rRNA methyltransferase"/>
    <property type="match status" value="1"/>
</dbReference>
<keyword evidence="3" id="KW-0004">4Fe-4S</keyword>
<evidence type="ECO:0000256" key="2">
    <source>
        <dbReference type="ARBA" id="ARBA00004496"/>
    </source>
</evidence>
<keyword evidence="10" id="KW-0408">Iron</keyword>
<proteinExistence type="predicted"/>
<comment type="subcellular location">
    <subcellularLocation>
        <location evidence="2">Cytoplasm</location>
    </subcellularLocation>
</comment>
<dbReference type="Pfam" id="PF04055">
    <property type="entry name" value="Radical_SAM"/>
    <property type="match status" value="1"/>
</dbReference>
<dbReference type="EMBL" id="JALJOR010000014">
    <property type="protein sequence ID" value="KAK9806306.1"/>
    <property type="molecule type" value="Genomic_DNA"/>
</dbReference>
<keyword evidence="9" id="KW-0479">Metal-binding</keyword>
<evidence type="ECO:0000256" key="9">
    <source>
        <dbReference type="ARBA" id="ARBA00022723"/>
    </source>
</evidence>
<evidence type="ECO:0000256" key="10">
    <source>
        <dbReference type="ARBA" id="ARBA00023004"/>
    </source>
</evidence>
<keyword evidence="14" id="KW-1185">Reference proteome</keyword>
<dbReference type="GO" id="GO:0008173">
    <property type="term" value="F:RNA methyltransferase activity"/>
    <property type="evidence" value="ECO:0007669"/>
    <property type="project" value="InterPro"/>
</dbReference>
<dbReference type="Gene3D" id="3.20.20.70">
    <property type="entry name" value="Aldolase class I"/>
    <property type="match status" value="1"/>
</dbReference>
<dbReference type="SUPFAM" id="SSF102114">
    <property type="entry name" value="Radical SAM enzymes"/>
    <property type="match status" value="1"/>
</dbReference>
<evidence type="ECO:0000256" key="11">
    <source>
        <dbReference type="ARBA" id="ARBA00023014"/>
    </source>
</evidence>
<dbReference type="PIRSF" id="PIRSF006004">
    <property type="entry name" value="CHP00048"/>
    <property type="match status" value="1"/>
</dbReference>
<dbReference type="AlphaFoldDB" id="A0AAW1P6D6"/>
<comment type="cofactor">
    <cofactor evidence="1">
        <name>[4Fe-4S] cluster</name>
        <dbReference type="ChEBI" id="CHEBI:49883"/>
    </cofactor>
</comment>
<dbReference type="PANTHER" id="PTHR30544:SF8">
    <property type="entry name" value="RADICAL SAM SUPERFAMILY PROTEIN"/>
    <property type="match status" value="1"/>
</dbReference>
<dbReference type="Proteomes" id="UP001489004">
    <property type="component" value="Unassembled WGS sequence"/>
</dbReference>
<organism evidence="13 14">
    <name type="scientific">[Myrmecia] bisecta</name>
    <dbReference type="NCBI Taxonomy" id="41462"/>
    <lineage>
        <taxon>Eukaryota</taxon>
        <taxon>Viridiplantae</taxon>
        <taxon>Chlorophyta</taxon>
        <taxon>core chlorophytes</taxon>
        <taxon>Trebouxiophyceae</taxon>
        <taxon>Trebouxiales</taxon>
        <taxon>Trebouxiaceae</taxon>
        <taxon>Myrmecia</taxon>
    </lineage>
</organism>
<feature type="domain" description="Radical SAM core" evidence="12">
    <location>
        <begin position="135"/>
        <end position="356"/>
    </location>
</feature>
<evidence type="ECO:0000313" key="13">
    <source>
        <dbReference type="EMBL" id="KAK9806306.1"/>
    </source>
</evidence>
<sequence>MVKKRVLSPQSVWDKKQLTAAFEEAGIKVSHIPKLYKHLVRHPDVQWQDIPDLPKAAVQLLEQRFSRCTCSVEACQTSGDGETTKMLVRLQDGLQVEAVIMQYDTTCATGVVDDRQPPGEEECASESGASASTRGRKRATLCVSSQVGCQMGCTFCATGTMGLTGHLTAGEILEQLVHARRVTAIRNVVFMGMGEPLNNYDNVCAAVGLMTDSRYFSLRRSAVTVSTVGVIPRILQLVEDLPGVSLALSLHAPNQALRQSIVPSASAYKIEKLMAAVATYQERSKQKVFIEYVMLAHVNDNPEQAHELGALLQGRDVVLNLIPWNPIYSPDIDFKAPGPERLIKFHGIVRSEYGVACTIRQEKGQDIGGACGQLVVEHGGQGCSSNAAVKDIEELGRRTALVAV</sequence>
<dbReference type="SFLD" id="SFLDS00029">
    <property type="entry name" value="Radical_SAM"/>
    <property type="match status" value="1"/>
</dbReference>
<dbReference type="GO" id="GO:0046872">
    <property type="term" value="F:metal ion binding"/>
    <property type="evidence" value="ECO:0007669"/>
    <property type="project" value="UniProtKB-KW"/>
</dbReference>
<dbReference type="InterPro" id="IPR007197">
    <property type="entry name" value="rSAM"/>
</dbReference>
<dbReference type="GO" id="GO:0005737">
    <property type="term" value="C:cytoplasm"/>
    <property type="evidence" value="ECO:0007669"/>
    <property type="project" value="UniProtKB-SubCell"/>
</dbReference>
<keyword evidence="5" id="KW-0698">rRNA processing</keyword>
<dbReference type="InterPro" id="IPR013785">
    <property type="entry name" value="Aldolase_TIM"/>
</dbReference>
<protein>
    <recommendedName>
        <fullName evidence="12">Radical SAM core domain-containing protein</fullName>
    </recommendedName>
</protein>
<evidence type="ECO:0000256" key="1">
    <source>
        <dbReference type="ARBA" id="ARBA00001966"/>
    </source>
</evidence>
<gene>
    <name evidence="13" type="ORF">WJX72_009538</name>
</gene>
<dbReference type="SFLD" id="SFLDF00275">
    <property type="entry name" value="adenosine_C2_methyltransferase"/>
    <property type="match status" value="1"/>
</dbReference>
<dbReference type="InterPro" id="IPR058240">
    <property type="entry name" value="rSAM_sf"/>
</dbReference>
<dbReference type="GO" id="GO:0030488">
    <property type="term" value="P:tRNA methylation"/>
    <property type="evidence" value="ECO:0007669"/>
    <property type="project" value="InterPro"/>
</dbReference>
<keyword evidence="11" id="KW-0411">Iron-sulfur</keyword>
<keyword evidence="8" id="KW-0949">S-adenosyl-L-methionine</keyword>
<evidence type="ECO:0000256" key="8">
    <source>
        <dbReference type="ARBA" id="ARBA00022691"/>
    </source>
</evidence>
<dbReference type="InterPro" id="IPR040072">
    <property type="entry name" value="Methyltransferase_A"/>
</dbReference>
<dbReference type="GO" id="GO:0051539">
    <property type="term" value="F:4 iron, 4 sulfur cluster binding"/>
    <property type="evidence" value="ECO:0007669"/>
    <property type="project" value="UniProtKB-KW"/>
</dbReference>
<comment type="caution">
    <text evidence="13">The sequence shown here is derived from an EMBL/GenBank/DDBJ whole genome shotgun (WGS) entry which is preliminary data.</text>
</comment>
<evidence type="ECO:0000256" key="4">
    <source>
        <dbReference type="ARBA" id="ARBA00022490"/>
    </source>
</evidence>
<keyword evidence="4" id="KW-0963">Cytoplasm</keyword>
<accession>A0AAW1P6D6</accession>